<dbReference type="RefSeq" id="WP_148696314.1">
    <property type="nucleotide sequence ID" value="NZ_CP017834.1"/>
</dbReference>
<protein>
    <recommendedName>
        <fullName evidence="4">dihydropteroate synthase</fullName>
        <ecNumber evidence="4">2.5.1.15</ecNumber>
    </recommendedName>
</protein>
<dbReference type="InterPro" id="IPR000489">
    <property type="entry name" value="Pterin-binding_dom"/>
</dbReference>
<organism evidence="10 11">
    <name type="scientific">Silvanigrella aquatica</name>
    <dbReference type="NCBI Taxonomy" id="1915309"/>
    <lineage>
        <taxon>Bacteria</taxon>
        <taxon>Pseudomonadati</taxon>
        <taxon>Bdellovibrionota</taxon>
        <taxon>Oligoflexia</taxon>
        <taxon>Silvanigrellales</taxon>
        <taxon>Silvanigrellaceae</taxon>
        <taxon>Silvanigrella</taxon>
    </lineage>
</organism>
<evidence type="ECO:0000313" key="10">
    <source>
        <dbReference type="EMBL" id="APJ02605.1"/>
    </source>
</evidence>
<dbReference type="Gene3D" id="3.20.20.20">
    <property type="entry name" value="Dihydropteroate synthase-like"/>
    <property type="match status" value="1"/>
</dbReference>
<evidence type="ECO:0000313" key="11">
    <source>
        <dbReference type="Proteomes" id="UP000184731"/>
    </source>
</evidence>
<name>A0A1L4CXD2_9BACT</name>
<dbReference type="EC" id="2.5.1.15" evidence="4"/>
<dbReference type="Pfam" id="PF00809">
    <property type="entry name" value="Pterin_bind"/>
    <property type="match status" value="1"/>
</dbReference>
<dbReference type="PROSITE" id="PS50972">
    <property type="entry name" value="PTERIN_BINDING"/>
    <property type="match status" value="1"/>
</dbReference>
<evidence type="ECO:0000256" key="4">
    <source>
        <dbReference type="ARBA" id="ARBA00012458"/>
    </source>
</evidence>
<dbReference type="PANTHER" id="PTHR20941">
    <property type="entry name" value="FOLATE SYNTHESIS PROTEINS"/>
    <property type="match status" value="1"/>
</dbReference>
<dbReference type="OrthoDB" id="9811744at2"/>
<comment type="cofactor">
    <cofactor evidence="2">
        <name>Mg(2+)</name>
        <dbReference type="ChEBI" id="CHEBI:18420"/>
    </cofactor>
</comment>
<evidence type="ECO:0000256" key="5">
    <source>
        <dbReference type="ARBA" id="ARBA00022679"/>
    </source>
</evidence>
<dbReference type="InterPro" id="IPR045031">
    <property type="entry name" value="DHP_synth-like"/>
</dbReference>
<evidence type="ECO:0000256" key="6">
    <source>
        <dbReference type="ARBA" id="ARBA00022723"/>
    </source>
</evidence>
<accession>A0A1L4CXD2</accession>
<reference evidence="10 11" key="1">
    <citation type="submission" date="2016-10" db="EMBL/GenBank/DDBJ databases">
        <title>Silvanigrella aquatica sp. nov., isolated from a freshwater lake located in the Black Forest, Germany, description of Silvanigrellaceae fam. nov., Silvanigrellales ord. nov., reclassification of the order Bdellovibrionales in the class Oligoflexia, reclassification of the families Bacteriovoracaceae and Halobacteriovoraceae in the new order Bacteriovoracales ord. nov., and reclassification of the family Pseudobacteriovoracaceae in the order Oligoflexiales.</title>
        <authorList>
            <person name="Hahn M.W."/>
            <person name="Schmidt J."/>
            <person name="Koll U."/>
            <person name="Rohde M."/>
            <person name="Verbag S."/>
            <person name="Pitt A."/>
            <person name="Nakai R."/>
            <person name="Naganuma T."/>
            <person name="Lang E."/>
        </authorList>
    </citation>
    <scope>NUCLEOTIDE SEQUENCE [LARGE SCALE GENOMIC DNA]</scope>
    <source>
        <strain evidence="10 11">MWH-Nonnen-W8red</strain>
    </source>
</reference>
<dbReference type="NCBIfam" id="TIGR01496">
    <property type="entry name" value="DHPS"/>
    <property type="match status" value="1"/>
</dbReference>
<dbReference type="SUPFAM" id="SSF51717">
    <property type="entry name" value="Dihydropteroate synthetase-like"/>
    <property type="match status" value="1"/>
</dbReference>
<dbReference type="GO" id="GO:0046654">
    <property type="term" value="P:tetrahydrofolate biosynthetic process"/>
    <property type="evidence" value="ECO:0007669"/>
    <property type="project" value="TreeGrafter"/>
</dbReference>
<comment type="pathway">
    <text evidence="3">Cofactor biosynthesis; tetrahydrofolate biosynthesis; 7,8-dihydrofolate from 2-amino-4-hydroxy-6-hydroxymethyl-7,8-dihydropteridine diphosphate and 4-aminobenzoate: step 1/2.</text>
</comment>
<evidence type="ECO:0000256" key="2">
    <source>
        <dbReference type="ARBA" id="ARBA00001946"/>
    </source>
</evidence>
<keyword evidence="6" id="KW-0479">Metal-binding</keyword>
<gene>
    <name evidence="10" type="ORF">AXG55_01105</name>
</gene>
<dbReference type="GO" id="GO:0046872">
    <property type="term" value="F:metal ion binding"/>
    <property type="evidence" value="ECO:0007669"/>
    <property type="project" value="UniProtKB-KW"/>
</dbReference>
<comment type="catalytic activity">
    <reaction evidence="1">
        <text>(7,8-dihydropterin-6-yl)methyl diphosphate + 4-aminobenzoate = 7,8-dihydropteroate + diphosphate</text>
        <dbReference type="Rhea" id="RHEA:19949"/>
        <dbReference type="ChEBI" id="CHEBI:17836"/>
        <dbReference type="ChEBI" id="CHEBI:17839"/>
        <dbReference type="ChEBI" id="CHEBI:33019"/>
        <dbReference type="ChEBI" id="CHEBI:72950"/>
        <dbReference type="EC" id="2.5.1.15"/>
    </reaction>
</comment>
<dbReference type="InterPro" id="IPR006390">
    <property type="entry name" value="DHP_synth_dom"/>
</dbReference>
<dbReference type="Proteomes" id="UP000184731">
    <property type="component" value="Chromosome"/>
</dbReference>
<proteinExistence type="predicted"/>
<dbReference type="GO" id="GO:0004156">
    <property type="term" value="F:dihydropteroate synthase activity"/>
    <property type="evidence" value="ECO:0007669"/>
    <property type="project" value="UniProtKB-EC"/>
</dbReference>
<keyword evidence="5" id="KW-0808">Transferase</keyword>
<keyword evidence="7" id="KW-0460">Magnesium</keyword>
<dbReference type="InterPro" id="IPR011005">
    <property type="entry name" value="Dihydropteroate_synth-like_sf"/>
</dbReference>
<evidence type="ECO:0000256" key="1">
    <source>
        <dbReference type="ARBA" id="ARBA00000012"/>
    </source>
</evidence>
<sequence>MNLTGAHKFEELCRKNNSIWMGIINLTPDSFSDGGLYNIKQKALNRAQELVNKGAKIIDFGGVSTRPFPQEINANTELERVYEVIFSARAILPKDILISIDSYSPLVTNRLAKEGLIDIINDPFSSSCEEQIELENNSYIKINNAFVAAKYKLGYIIMHMQGKPNNMQLNPQYRDCGHEVISFLKEKIQFVEKEGVSFIAVDPGIGFGKLLEHNLELLSKNFLNNLSKLGKPILIGLSRKSFLAKLYPECIEPVSRDKVTKEFEWKCIQNGVKIIRSHVMPSEL</sequence>
<evidence type="ECO:0000256" key="7">
    <source>
        <dbReference type="ARBA" id="ARBA00022842"/>
    </source>
</evidence>
<dbReference type="PROSITE" id="PS00793">
    <property type="entry name" value="DHPS_2"/>
    <property type="match status" value="1"/>
</dbReference>
<feature type="domain" description="Pterin-binding" evidence="9">
    <location>
        <begin position="18"/>
        <end position="284"/>
    </location>
</feature>
<dbReference type="AlphaFoldDB" id="A0A1L4CXD2"/>
<dbReference type="STRING" id="1915309.AXG55_01105"/>
<dbReference type="EMBL" id="CP017834">
    <property type="protein sequence ID" value="APJ02605.1"/>
    <property type="molecule type" value="Genomic_DNA"/>
</dbReference>
<dbReference type="PANTHER" id="PTHR20941:SF1">
    <property type="entry name" value="FOLIC ACID SYNTHESIS PROTEIN FOL1"/>
    <property type="match status" value="1"/>
</dbReference>
<keyword evidence="8" id="KW-0289">Folate biosynthesis</keyword>
<evidence type="ECO:0000256" key="8">
    <source>
        <dbReference type="ARBA" id="ARBA00022909"/>
    </source>
</evidence>
<keyword evidence="11" id="KW-1185">Reference proteome</keyword>
<evidence type="ECO:0000259" key="9">
    <source>
        <dbReference type="PROSITE" id="PS50972"/>
    </source>
</evidence>
<dbReference type="GO" id="GO:0046656">
    <property type="term" value="P:folic acid biosynthetic process"/>
    <property type="evidence" value="ECO:0007669"/>
    <property type="project" value="UniProtKB-KW"/>
</dbReference>
<dbReference type="GO" id="GO:0005829">
    <property type="term" value="C:cytosol"/>
    <property type="evidence" value="ECO:0007669"/>
    <property type="project" value="TreeGrafter"/>
</dbReference>
<dbReference type="KEGG" id="saqi:AXG55_01105"/>
<evidence type="ECO:0000256" key="3">
    <source>
        <dbReference type="ARBA" id="ARBA00004763"/>
    </source>
</evidence>